<dbReference type="EMBL" id="WOGT01000002">
    <property type="protein sequence ID" value="MUN54805.1"/>
    <property type="molecule type" value="Genomic_DNA"/>
</dbReference>
<dbReference type="RefSeq" id="WP_156265384.1">
    <property type="nucleotide sequence ID" value="NZ_NOIQ01000008.1"/>
</dbReference>
<reference evidence="1 2" key="1">
    <citation type="submission" date="2019-12" db="EMBL/GenBank/DDBJ databases">
        <authorList>
            <person name="Li J."/>
            <person name="Shi Y."/>
            <person name="Xu G."/>
            <person name="Xiao D."/>
            <person name="Ran X."/>
        </authorList>
    </citation>
    <scope>NUCLEOTIDE SEQUENCE [LARGE SCALE GENOMIC DNA]</scope>
    <source>
        <strain evidence="1 2">JCM 15915</strain>
    </source>
</reference>
<evidence type="ECO:0000313" key="1">
    <source>
        <dbReference type="EMBL" id="MUN54805.1"/>
    </source>
</evidence>
<proteinExistence type="predicted"/>
<gene>
    <name evidence="1" type="ORF">GMA10_06205</name>
</gene>
<accession>A0A7K1LHY8</accession>
<dbReference type="AlphaFoldDB" id="A0A7K1LHY8"/>
<dbReference type="Proteomes" id="UP000462152">
    <property type="component" value="Unassembled WGS sequence"/>
</dbReference>
<protein>
    <submittedName>
        <fullName evidence="1">Uncharacterized protein</fullName>
    </submittedName>
</protein>
<name>A0A7K1LHY8_9MICC</name>
<sequence length="56" mass="6066">MRRLFYDAEGSQLSDSTGYYIVREGDDGLQACVCVQTELLAVAVADRCYAACLALA</sequence>
<organism evidence="1 2">
    <name type="scientific">Rothia koreensis</name>
    <dbReference type="NCBI Taxonomy" id="592378"/>
    <lineage>
        <taxon>Bacteria</taxon>
        <taxon>Bacillati</taxon>
        <taxon>Actinomycetota</taxon>
        <taxon>Actinomycetes</taxon>
        <taxon>Micrococcales</taxon>
        <taxon>Micrococcaceae</taxon>
        <taxon>Rothia</taxon>
    </lineage>
</organism>
<evidence type="ECO:0000313" key="2">
    <source>
        <dbReference type="Proteomes" id="UP000462152"/>
    </source>
</evidence>
<keyword evidence="2" id="KW-1185">Reference proteome</keyword>
<comment type="caution">
    <text evidence="1">The sequence shown here is derived from an EMBL/GenBank/DDBJ whole genome shotgun (WGS) entry which is preliminary data.</text>
</comment>
<dbReference type="OrthoDB" id="5071858at2"/>